<dbReference type="OrthoDB" id="21421at2"/>
<protein>
    <recommendedName>
        <fullName evidence="1">UPF0225 protein EZJ19_14295</fullName>
    </recommendedName>
</protein>
<comment type="caution">
    <text evidence="3">The sequence shown here is derived from an EMBL/GenBank/DDBJ whole genome shotgun (WGS) entry which is preliminary data.</text>
</comment>
<evidence type="ECO:0000313" key="3">
    <source>
        <dbReference type="EMBL" id="TCJ11824.1"/>
    </source>
</evidence>
<keyword evidence="4" id="KW-1185">Reference proteome</keyword>
<dbReference type="InterPro" id="IPR032710">
    <property type="entry name" value="NTF2-like_dom_sf"/>
</dbReference>
<dbReference type="Pfam" id="PF17775">
    <property type="entry name" value="YchJ_M-like"/>
    <property type="match status" value="1"/>
</dbReference>
<gene>
    <name evidence="3" type="ORF">EZJ19_14295</name>
</gene>
<dbReference type="AlphaFoldDB" id="A0A4R1B1E5"/>
<dbReference type="RefSeq" id="WP_131448740.1">
    <property type="nucleotide sequence ID" value="NZ_SJZB01000049.1"/>
</dbReference>
<reference evidence="3 4" key="1">
    <citation type="submission" date="2019-03" db="EMBL/GenBank/DDBJ databases">
        <title>Genome sequence of Thiobacillaceae bacterium LSR1, a sulfur-oxidizing bacterium isolated from freshwater sediment.</title>
        <authorList>
            <person name="Li S."/>
        </authorList>
    </citation>
    <scope>NUCLEOTIDE SEQUENCE [LARGE SCALE GENOMIC DNA]</scope>
    <source>
        <strain evidence="3 4">LSR1</strain>
    </source>
</reference>
<organism evidence="3 4">
    <name type="scientific">Parasulfuritortus cantonensis</name>
    <dbReference type="NCBI Taxonomy" id="2528202"/>
    <lineage>
        <taxon>Bacteria</taxon>
        <taxon>Pseudomonadati</taxon>
        <taxon>Pseudomonadota</taxon>
        <taxon>Betaproteobacteria</taxon>
        <taxon>Nitrosomonadales</taxon>
        <taxon>Thiobacillaceae</taxon>
        <taxon>Parasulfuritortus</taxon>
    </lineage>
</organism>
<dbReference type="HAMAP" id="MF_00612">
    <property type="entry name" value="UPF0225"/>
    <property type="match status" value="1"/>
</dbReference>
<comment type="similarity">
    <text evidence="1">Belongs to the UPF0225 family.</text>
</comment>
<dbReference type="InterPro" id="IPR023006">
    <property type="entry name" value="YchJ-like"/>
</dbReference>
<evidence type="ECO:0000313" key="4">
    <source>
        <dbReference type="Proteomes" id="UP000295443"/>
    </source>
</evidence>
<name>A0A4R1B1E5_9PROT</name>
<dbReference type="SUPFAM" id="SSF54427">
    <property type="entry name" value="NTF2-like"/>
    <property type="match status" value="1"/>
</dbReference>
<dbReference type="Gene3D" id="3.10.450.50">
    <property type="match status" value="1"/>
</dbReference>
<evidence type="ECO:0000256" key="1">
    <source>
        <dbReference type="HAMAP-Rule" id="MF_00612"/>
    </source>
</evidence>
<dbReference type="Proteomes" id="UP000295443">
    <property type="component" value="Unassembled WGS sequence"/>
</dbReference>
<accession>A0A4R1B1E5</accession>
<sequence>MPTRPLKTPCPCGRPAELADCCGRYLAGVPAPDAESLMRSRYTAFTLADEAYLLATWHPDKRPAGLDLAGQPAPKWLGLKVVRHAVLDGDHAIVEFVARYKLGGRAFRQHETSKFVKLAGDWYYFDGIDTDG</sequence>
<evidence type="ECO:0000259" key="2">
    <source>
        <dbReference type="Pfam" id="PF17775"/>
    </source>
</evidence>
<dbReference type="EMBL" id="SJZB01000049">
    <property type="protein sequence ID" value="TCJ11824.1"/>
    <property type="molecule type" value="Genomic_DNA"/>
</dbReference>
<feature type="domain" description="YchJ-like middle NTF2-like" evidence="2">
    <location>
        <begin position="33"/>
        <end position="127"/>
    </location>
</feature>
<dbReference type="InterPro" id="IPR048469">
    <property type="entry name" value="YchJ-like_M"/>
</dbReference>
<proteinExistence type="inferred from homology"/>